<feature type="transmembrane region" description="Helical" evidence="7">
    <location>
        <begin position="204"/>
        <end position="225"/>
    </location>
</feature>
<keyword evidence="7" id="KW-0249">Electron transport</keyword>
<feature type="transmembrane region" description="Helical" evidence="7">
    <location>
        <begin position="176"/>
        <end position="195"/>
    </location>
</feature>
<feature type="transmembrane region" description="Helical" evidence="7">
    <location>
        <begin position="153"/>
        <end position="170"/>
    </location>
</feature>
<comment type="cofactor">
    <cofactor evidence="7">
        <name>heme b</name>
        <dbReference type="ChEBI" id="CHEBI:60344"/>
    </cofactor>
    <text evidence="7">Binds 1 heme b (iron(II)-protoporphyrin IX) group per subunit.</text>
</comment>
<dbReference type="Pfam" id="PF01794">
    <property type="entry name" value="Ferric_reduct"/>
    <property type="match status" value="1"/>
</dbReference>
<feature type="domain" description="Ferric oxidoreductase" evidence="8">
    <location>
        <begin position="52"/>
        <end position="164"/>
    </location>
</feature>
<keyword evidence="7" id="KW-0285">Flavoprotein</keyword>
<keyword evidence="6 7" id="KW-0472">Membrane</keyword>
<keyword evidence="7" id="KW-0288">FMN</keyword>
<keyword evidence="5 7" id="KW-0408">Iron</keyword>
<comment type="cofactor">
    <cofactor evidence="7">
        <name>FMN</name>
        <dbReference type="ChEBI" id="CHEBI:58210"/>
    </cofactor>
    <text evidence="7">Binds 1 FMN per subunit.</text>
</comment>
<comment type="caution">
    <text evidence="9">The sequence shown here is derived from an EMBL/GenBank/DDBJ whole genome shotgun (WGS) entry which is preliminary data.</text>
</comment>
<keyword evidence="3 7" id="KW-0812">Transmembrane</keyword>
<evidence type="ECO:0000256" key="6">
    <source>
        <dbReference type="ARBA" id="ARBA00023136"/>
    </source>
</evidence>
<accession>A0ABT3NQZ1</accession>
<dbReference type="RefSeq" id="WP_301588211.1">
    <property type="nucleotide sequence ID" value="NZ_JAPFQI010000001.1"/>
</dbReference>
<evidence type="ECO:0000313" key="9">
    <source>
        <dbReference type="EMBL" id="MCW8084569.1"/>
    </source>
</evidence>
<comment type="caution">
    <text evidence="7">Lacks conserved residue(s) required for the propagation of feature annotation.</text>
</comment>
<gene>
    <name evidence="7" type="primary">msrQ</name>
    <name evidence="9" type="ORF">OF850_02925</name>
</gene>
<sequence>MSAAPWRDRAGRVSPLRIATLLALVLPAGWILSLALSDGLGPEPLNQAMHETGRWALRFLVITLAVTPLGRALAWPRLFTLRRMLGLGTLAWAVLHLSLYFADQNWVIWRVALEIVSRFYLTLGFVALAGLAVLGWTSTDGWMKRLGRRWKKLHRLVFPIALLALLHAFIQSKADTSQPVLMAGLFLWLVAWRFLPARWQAHPAALLGLAVLAVGGAAGLEYAWYALTTNLPAARIAAANLDLSFGPRPAVQAGLVALALPLGVLLRRLAGGPRAA</sequence>
<dbReference type="EMBL" id="JAPFQI010000001">
    <property type="protein sequence ID" value="MCW8084569.1"/>
    <property type="molecule type" value="Genomic_DNA"/>
</dbReference>
<evidence type="ECO:0000256" key="4">
    <source>
        <dbReference type="ARBA" id="ARBA00022989"/>
    </source>
</evidence>
<evidence type="ECO:0000256" key="3">
    <source>
        <dbReference type="ARBA" id="ARBA00022692"/>
    </source>
</evidence>
<dbReference type="InterPro" id="IPR022837">
    <property type="entry name" value="MsrQ-like"/>
</dbReference>
<keyword evidence="2 7" id="KW-0813">Transport</keyword>
<evidence type="ECO:0000313" key="10">
    <source>
        <dbReference type="Proteomes" id="UP001526430"/>
    </source>
</evidence>
<protein>
    <recommendedName>
        <fullName evidence="7">Protein-methionine-sulfoxide reductase heme-binding subunit MsrQ</fullName>
    </recommendedName>
    <alternativeName>
        <fullName evidence="7">Flavocytochrome MsrQ</fullName>
    </alternativeName>
</protein>
<keyword evidence="7" id="KW-0479">Metal-binding</keyword>
<comment type="subunit">
    <text evidence="7">Heterodimer of a catalytic subunit (MsrP) and a heme-binding subunit (MsrQ).</text>
</comment>
<comment type="function">
    <text evidence="7">Part of the MsrPQ system that repairs oxidized periplasmic proteins containing methionine sulfoxide residues (Met-O), using respiratory chain electrons. Thus protects these proteins from oxidative-stress damage caused by reactive species of oxygen and chlorine generated by the host defense mechanisms. MsrPQ is essential for the maintenance of envelope integrity under bleach stress, rescuing a wide series of structurally unrelated periplasmic proteins from methionine oxidation. MsrQ provides electrons for reduction to the reductase catalytic subunit MsrP, using the quinone pool of the respiratory chain.</text>
</comment>
<feature type="transmembrane region" description="Helical" evidence="7">
    <location>
        <begin position="250"/>
        <end position="270"/>
    </location>
</feature>
<keyword evidence="4 7" id="KW-1133">Transmembrane helix</keyword>
<evidence type="ECO:0000256" key="7">
    <source>
        <dbReference type="HAMAP-Rule" id="MF_01207"/>
    </source>
</evidence>
<dbReference type="PANTHER" id="PTHR36964:SF1">
    <property type="entry name" value="PROTEIN-METHIONINE-SULFOXIDE REDUCTASE HEME-BINDING SUBUNIT MSRQ"/>
    <property type="match status" value="1"/>
</dbReference>
<evidence type="ECO:0000259" key="8">
    <source>
        <dbReference type="Pfam" id="PF01794"/>
    </source>
</evidence>
<feature type="transmembrane region" description="Helical" evidence="7">
    <location>
        <begin position="16"/>
        <end position="35"/>
    </location>
</feature>
<dbReference type="InterPro" id="IPR013130">
    <property type="entry name" value="Fe3_Rdtase_TM_dom"/>
</dbReference>
<dbReference type="HAMAP" id="MF_01207">
    <property type="entry name" value="MsrQ"/>
    <property type="match status" value="1"/>
</dbReference>
<dbReference type="PANTHER" id="PTHR36964">
    <property type="entry name" value="PROTEIN-METHIONINE-SULFOXIDE REDUCTASE HEME-BINDING SUBUNIT MSRQ"/>
    <property type="match status" value="1"/>
</dbReference>
<feature type="transmembrane region" description="Helical" evidence="7">
    <location>
        <begin position="85"/>
        <end position="102"/>
    </location>
</feature>
<feature type="transmembrane region" description="Helical" evidence="7">
    <location>
        <begin position="55"/>
        <end position="73"/>
    </location>
</feature>
<comment type="similarity">
    <text evidence="7">Belongs to the MsrQ family.</text>
</comment>
<feature type="transmembrane region" description="Helical" evidence="7">
    <location>
        <begin position="108"/>
        <end position="133"/>
    </location>
</feature>
<dbReference type="Proteomes" id="UP001526430">
    <property type="component" value="Unassembled WGS sequence"/>
</dbReference>
<evidence type="ECO:0000256" key="1">
    <source>
        <dbReference type="ARBA" id="ARBA00004141"/>
    </source>
</evidence>
<keyword evidence="7" id="KW-1003">Cell membrane</keyword>
<keyword evidence="7" id="KW-0349">Heme</keyword>
<keyword evidence="10" id="KW-1185">Reference proteome</keyword>
<comment type="subcellular location">
    <subcellularLocation>
        <location evidence="7">Cell membrane</location>
        <topology evidence="7">Multi-pass membrane protein</topology>
    </subcellularLocation>
    <subcellularLocation>
        <location evidence="1">Membrane</location>
        <topology evidence="1">Multi-pass membrane protein</topology>
    </subcellularLocation>
</comment>
<evidence type="ECO:0000256" key="5">
    <source>
        <dbReference type="ARBA" id="ARBA00023004"/>
    </source>
</evidence>
<reference evidence="9 10" key="1">
    <citation type="submission" date="2022-10" db="EMBL/GenBank/DDBJ databases">
        <title>Roseococcus glaciei nov., sp. nov., isolated from glacier.</title>
        <authorList>
            <person name="Liu Q."/>
            <person name="Xin Y.-H."/>
        </authorList>
    </citation>
    <scope>NUCLEOTIDE SEQUENCE [LARGE SCALE GENOMIC DNA]</scope>
    <source>
        <strain evidence="9 10">MDT2-1-1</strain>
    </source>
</reference>
<evidence type="ECO:0000256" key="2">
    <source>
        <dbReference type="ARBA" id="ARBA00022448"/>
    </source>
</evidence>
<name>A0ABT3NQZ1_9PROT</name>
<organism evidence="9 10">
    <name type="scientific">Sabulicella glaciei</name>
    <dbReference type="NCBI Taxonomy" id="2984948"/>
    <lineage>
        <taxon>Bacteria</taxon>
        <taxon>Pseudomonadati</taxon>
        <taxon>Pseudomonadota</taxon>
        <taxon>Alphaproteobacteria</taxon>
        <taxon>Acetobacterales</taxon>
        <taxon>Acetobacteraceae</taxon>
        <taxon>Sabulicella</taxon>
    </lineage>
</organism>
<proteinExistence type="inferred from homology"/>